<evidence type="ECO:0000313" key="4">
    <source>
        <dbReference type="Proteomes" id="UP000613401"/>
    </source>
</evidence>
<keyword evidence="2" id="KW-1133">Transmembrane helix</keyword>
<dbReference type="EMBL" id="WVTB01000036">
    <property type="protein sequence ID" value="KAF3806385.1"/>
    <property type="molecule type" value="Genomic_DNA"/>
</dbReference>
<dbReference type="Proteomes" id="UP000613401">
    <property type="component" value="Unassembled WGS sequence"/>
</dbReference>
<accession>A0A8H4CLX8</accession>
<gene>
    <name evidence="3" type="ORF">GCG54_00006147</name>
</gene>
<reference evidence="3" key="2">
    <citation type="submission" date="2020-03" db="EMBL/GenBank/DDBJ databases">
        <authorList>
            <person name="Fu F.-F."/>
            <person name="Chen J."/>
        </authorList>
    </citation>
    <scope>NUCLEOTIDE SEQUENCE</scope>
    <source>
        <strain evidence="3">Lc1</strain>
    </source>
</reference>
<reference evidence="3" key="1">
    <citation type="journal article" date="2020" name="Phytopathology">
        <title>Genome sequence and comparative analysis of Colletotrichum gloeosporioides isolated from Liriodendron leaves.</title>
        <authorList>
            <person name="Fu F.F."/>
            <person name="Hao Z."/>
            <person name="Wang P."/>
            <person name="Lu Y."/>
            <person name="Xue L.J."/>
            <person name="Wei G."/>
            <person name="Tian Y."/>
            <person name="Baishi H."/>
            <person name="Xu H."/>
            <person name="Shi J."/>
            <person name="Cheng T."/>
            <person name="Wang G."/>
            <person name="Yi Y."/>
            <person name="Chen J."/>
        </authorList>
    </citation>
    <scope>NUCLEOTIDE SEQUENCE</scope>
    <source>
        <strain evidence="3">Lc1</strain>
    </source>
</reference>
<evidence type="ECO:0000256" key="1">
    <source>
        <dbReference type="SAM" id="MobiDB-lite"/>
    </source>
</evidence>
<keyword evidence="2" id="KW-0472">Membrane</keyword>
<feature type="region of interest" description="Disordered" evidence="1">
    <location>
        <begin position="1"/>
        <end position="25"/>
    </location>
</feature>
<keyword evidence="2" id="KW-0812">Transmembrane</keyword>
<evidence type="ECO:0000256" key="2">
    <source>
        <dbReference type="SAM" id="Phobius"/>
    </source>
</evidence>
<dbReference type="AlphaFoldDB" id="A0A8H4CLX8"/>
<sequence>MSSIQDASAGPERPRPPPNRRRDKPTLVCETCRKRKNVTDSNLARGASSMAFSALMPIVALSLPGFPSMLQVPDHGQIFKLDWPSLRAWL</sequence>
<name>A0A8H4CLX8_COLGL</name>
<protein>
    <submittedName>
        <fullName evidence="3">Uncharacterized protein</fullName>
    </submittedName>
</protein>
<comment type="caution">
    <text evidence="3">The sequence shown here is derived from an EMBL/GenBank/DDBJ whole genome shotgun (WGS) entry which is preliminary data.</text>
</comment>
<keyword evidence="4" id="KW-1185">Reference proteome</keyword>
<dbReference type="RefSeq" id="XP_045265544.1">
    <property type="nucleotide sequence ID" value="XM_045406161.1"/>
</dbReference>
<organism evidence="3 4">
    <name type="scientific">Colletotrichum gloeosporioides</name>
    <name type="common">Anthracnose fungus</name>
    <name type="synonym">Glomerella cingulata</name>
    <dbReference type="NCBI Taxonomy" id="474922"/>
    <lineage>
        <taxon>Eukaryota</taxon>
        <taxon>Fungi</taxon>
        <taxon>Dikarya</taxon>
        <taxon>Ascomycota</taxon>
        <taxon>Pezizomycotina</taxon>
        <taxon>Sordariomycetes</taxon>
        <taxon>Hypocreomycetidae</taxon>
        <taxon>Glomerellales</taxon>
        <taxon>Glomerellaceae</taxon>
        <taxon>Colletotrichum</taxon>
        <taxon>Colletotrichum gloeosporioides species complex</taxon>
    </lineage>
</organism>
<proteinExistence type="predicted"/>
<dbReference type="GeneID" id="69013296"/>
<evidence type="ECO:0000313" key="3">
    <source>
        <dbReference type="EMBL" id="KAF3806385.1"/>
    </source>
</evidence>
<feature type="transmembrane region" description="Helical" evidence="2">
    <location>
        <begin position="43"/>
        <end position="63"/>
    </location>
</feature>